<dbReference type="EMBL" id="AZFK01000005">
    <property type="protein sequence ID" value="KRL92439.1"/>
    <property type="molecule type" value="Genomic_DNA"/>
</dbReference>
<feature type="transmembrane region" description="Helical" evidence="1">
    <location>
        <begin position="276"/>
        <end position="309"/>
    </location>
</feature>
<dbReference type="GO" id="GO:0016020">
    <property type="term" value="C:membrane"/>
    <property type="evidence" value="ECO:0007669"/>
    <property type="project" value="InterPro"/>
</dbReference>
<protein>
    <submittedName>
        <fullName evidence="2">ABC superfamily ATP binding cassette transporter</fullName>
    </submittedName>
</protein>
<keyword evidence="1" id="KW-0472">Membrane</keyword>
<proteinExistence type="predicted"/>
<feature type="transmembrane region" description="Helical" evidence="1">
    <location>
        <begin position="134"/>
        <end position="153"/>
    </location>
</feature>
<sequence length="397" mass="45508">MRDLFIARKQRHFTQLLKYWRLVFNDHFIIALFFLFGALAYRYAQWLPTVAPTAWWVWPVVLAWLTLVTQAGQLATLVQPADPVVLLPQTSAAQGYFRAAFYYSAWRGILLSEAGLVVSLPLLLRVKDLSASALPWYVAGLVGAAAVLKWGWLKSAYQQLSFQRRGVAWWQWGLPLVGWSLSLAWPLVGLGFGLGCLLFKKPAQALDWRHAVAFEQQRMDRLYRFFNLFTDVPAVQGKIRRRKWLQGGVRWLQGGPSAWDYLYAQGLVRNVEVGNLVWRLTAVAMVVTYFVTVPWLNTLLVLLFIYLVASQVIPFYHQYDQIVFPHLFPLPAATQPAAFRRLMNRLLSVVAALIVVASWSVGRTSFLWWHAGGNVLLAGIEVWLLNRYYLKVRIKKK</sequence>
<feature type="transmembrane region" description="Helical" evidence="1">
    <location>
        <begin position="174"/>
        <end position="200"/>
    </location>
</feature>
<keyword evidence="1" id="KW-0812">Transmembrane</keyword>
<reference evidence="2 3" key="1">
    <citation type="journal article" date="2015" name="Genome Announc.">
        <title>Expanding the biotechnology potential of lactobacilli through comparative genomics of 213 strains and associated genera.</title>
        <authorList>
            <person name="Sun Z."/>
            <person name="Harris H.M."/>
            <person name="McCann A."/>
            <person name="Guo C."/>
            <person name="Argimon S."/>
            <person name="Zhang W."/>
            <person name="Yang X."/>
            <person name="Jeffery I.B."/>
            <person name="Cooney J.C."/>
            <person name="Kagawa T.F."/>
            <person name="Liu W."/>
            <person name="Song Y."/>
            <person name="Salvetti E."/>
            <person name="Wrobel A."/>
            <person name="Rasinkangas P."/>
            <person name="Parkhill J."/>
            <person name="Rea M.C."/>
            <person name="O'Sullivan O."/>
            <person name="Ritari J."/>
            <person name="Douillard F.P."/>
            <person name="Paul Ross R."/>
            <person name="Yang R."/>
            <person name="Briner A.E."/>
            <person name="Felis G.E."/>
            <person name="de Vos W.M."/>
            <person name="Barrangou R."/>
            <person name="Klaenhammer T.R."/>
            <person name="Caufield P.W."/>
            <person name="Cui Y."/>
            <person name="Zhang H."/>
            <person name="O'Toole P.W."/>
        </authorList>
    </citation>
    <scope>NUCLEOTIDE SEQUENCE [LARGE SCALE GENOMIC DNA]</scope>
    <source>
        <strain evidence="2 3">DSM 15946</strain>
    </source>
</reference>
<name>A0A0R1UGD4_9LACO</name>
<feature type="transmembrane region" description="Helical" evidence="1">
    <location>
        <begin position="20"/>
        <end position="44"/>
    </location>
</feature>
<feature type="transmembrane region" description="Helical" evidence="1">
    <location>
        <begin position="99"/>
        <end position="122"/>
    </location>
</feature>
<feature type="transmembrane region" description="Helical" evidence="1">
    <location>
        <begin position="56"/>
        <end position="78"/>
    </location>
</feature>
<dbReference type="Pfam" id="PF05975">
    <property type="entry name" value="EcsB"/>
    <property type="match status" value="1"/>
</dbReference>
<dbReference type="Proteomes" id="UP000050816">
    <property type="component" value="Unassembled WGS sequence"/>
</dbReference>
<comment type="caution">
    <text evidence="2">The sequence shown here is derived from an EMBL/GenBank/DDBJ whole genome shotgun (WGS) entry which is preliminary data.</text>
</comment>
<keyword evidence="1" id="KW-1133">Transmembrane helix</keyword>
<dbReference type="RefSeq" id="WP_056953543.1">
    <property type="nucleotide sequence ID" value="NZ_AZFK01000005.1"/>
</dbReference>
<dbReference type="InterPro" id="IPR010288">
    <property type="entry name" value="EcsB_ABC"/>
</dbReference>
<accession>A0A0R1UGD4</accession>
<feature type="transmembrane region" description="Helical" evidence="1">
    <location>
        <begin position="367"/>
        <end position="390"/>
    </location>
</feature>
<evidence type="ECO:0000313" key="3">
    <source>
        <dbReference type="Proteomes" id="UP000050816"/>
    </source>
</evidence>
<evidence type="ECO:0000313" key="2">
    <source>
        <dbReference type="EMBL" id="KRL92439.1"/>
    </source>
</evidence>
<dbReference type="PIRSF" id="PIRSF037259">
    <property type="entry name" value="EcsB_ABC"/>
    <property type="match status" value="1"/>
</dbReference>
<dbReference type="AlphaFoldDB" id="A0A0R1UGD4"/>
<dbReference type="PATRIC" id="fig|1423760.3.peg.2198"/>
<evidence type="ECO:0000256" key="1">
    <source>
        <dbReference type="SAM" id="Phobius"/>
    </source>
</evidence>
<organism evidence="2 3">
    <name type="scientific">Limosilactobacillus ingluviei DSM 15946</name>
    <dbReference type="NCBI Taxonomy" id="1423760"/>
    <lineage>
        <taxon>Bacteria</taxon>
        <taxon>Bacillati</taxon>
        <taxon>Bacillota</taxon>
        <taxon>Bacilli</taxon>
        <taxon>Lactobacillales</taxon>
        <taxon>Lactobacillaceae</taxon>
        <taxon>Limosilactobacillus</taxon>
    </lineage>
</organism>
<feature type="transmembrane region" description="Helical" evidence="1">
    <location>
        <begin position="342"/>
        <end position="361"/>
    </location>
</feature>
<gene>
    <name evidence="2" type="ORF">FC43_GL002097</name>
</gene>